<dbReference type="AlphaFoldDB" id="A0A8E2E557"/>
<organism evidence="1 2">
    <name type="scientific">Lepidopterella palustris CBS 459.81</name>
    <dbReference type="NCBI Taxonomy" id="1314670"/>
    <lineage>
        <taxon>Eukaryota</taxon>
        <taxon>Fungi</taxon>
        <taxon>Dikarya</taxon>
        <taxon>Ascomycota</taxon>
        <taxon>Pezizomycotina</taxon>
        <taxon>Dothideomycetes</taxon>
        <taxon>Pleosporomycetidae</taxon>
        <taxon>Mytilinidiales</taxon>
        <taxon>Argynnaceae</taxon>
        <taxon>Lepidopterella</taxon>
    </lineage>
</organism>
<evidence type="ECO:0000313" key="1">
    <source>
        <dbReference type="EMBL" id="OCK77571.1"/>
    </source>
</evidence>
<proteinExistence type="predicted"/>
<sequence>MMHQAGLPLFARTDVSDQVPGYSLPFGISLHDELVSLVEEGFTPAEGLREATALPERLLDCEIGV</sequence>
<gene>
    <name evidence="1" type="ORF">K432DRAFT_116681</name>
</gene>
<dbReference type="Proteomes" id="UP000250266">
    <property type="component" value="Unassembled WGS sequence"/>
</dbReference>
<name>A0A8E2E557_9PEZI</name>
<keyword evidence="2" id="KW-1185">Reference proteome</keyword>
<dbReference type="EMBL" id="KV745117">
    <property type="protein sequence ID" value="OCK77571.1"/>
    <property type="molecule type" value="Genomic_DNA"/>
</dbReference>
<accession>A0A8E2E557</accession>
<dbReference type="InterPro" id="IPR032466">
    <property type="entry name" value="Metal_Hydrolase"/>
</dbReference>
<evidence type="ECO:0000313" key="2">
    <source>
        <dbReference type="Proteomes" id="UP000250266"/>
    </source>
</evidence>
<protein>
    <submittedName>
        <fullName evidence="1">Uncharacterized protein</fullName>
    </submittedName>
</protein>
<reference evidence="1 2" key="1">
    <citation type="journal article" date="2016" name="Nat. Commun.">
        <title>Ectomycorrhizal ecology is imprinted in the genome of the dominant symbiotic fungus Cenococcum geophilum.</title>
        <authorList>
            <consortium name="DOE Joint Genome Institute"/>
            <person name="Peter M."/>
            <person name="Kohler A."/>
            <person name="Ohm R.A."/>
            <person name="Kuo A."/>
            <person name="Krutzmann J."/>
            <person name="Morin E."/>
            <person name="Arend M."/>
            <person name="Barry K.W."/>
            <person name="Binder M."/>
            <person name="Choi C."/>
            <person name="Clum A."/>
            <person name="Copeland A."/>
            <person name="Grisel N."/>
            <person name="Haridas S."/>
            <person name="Kipfer T."/>
            <person name="LaButti K."/>
            <person name="Lindquist E."/>
            <person name="Lipzen A."/>
            <person name="Maire R."/>
            <person name="Meier B."/>
            <person name="Mihaltcheva S."/>
            <person name="Molinier V."/>
            <person name="Murat C."/>
            <person name="Poggeler S."/>
            <person name="Quandt C.A."/>
            <person name="Sperisen C."/>
            <person name="Tritt A."/>
            <person name="Tisserant E."/>
            <person name="Crous P.W."/>
            <person name="Henrissat B."/>
            <person name="Nehls U."/>
            <person name="Egli S."/>
            <person name="Spatafora J.W."/>
            <person name="Grigoriev I.V."/>
            <person name="Martin F.M."/>
        </authorList>
    </citation>
    <scope>NUCLEOTIDE SEQUENCE [LARGE SCALE GENOMIC DNA]</scope>
    <source>
        <strain evidence="1 2">CBS 459.81</strain>
    </source>
</reference>
<dbReference type="SUPFAM" id="SSF51556">
    <property type="entry name" value="Metallo-dependent hydrolases"/>
    <property type="match status" value="1"/>
</dbReference>